<dbReference type="SMART" id="SM00387">
    <property type="entry name" value="HATPase_c"/>
    <property type="match status" value="1"/>
</dbReference>
<dbReference type="Pfam" id="PF00512">
    <property type="entry name" value="HisKA"/>
    <property type="match status" value="1"/>
</dbReference>
<accession>A0ABT2ZP23</accession>
<evidence type="ECO:0000256" key="6">
    <source>
        <dbReference type="ARBA" id="ARBA00022679"/>
    </source>
</evidence>
<dbReference type="SMART" id="SM00388">
    <property type="entry name" value="HisKA"/>
    <property type="match status" value="1"/>
</dbReference>
<dbReference type="PROSITE" id="PS50885">
    <property type="entry name" value="HAMP"/>
    <property type="match status" value="1"/>
</dbReference>
<proteinExistence type="predicted"/>
<dbReference type="Pfam" id="PF00989">
    <property type="entry name" value="PAS"/>
    <property type="match status" value="1"/>
</dbReference>
<keyword evidence="20" id="KW-1185">Reference proteome</keyword>
<feature type="transmembrane region" description="Helical" evidence="15">
    <location>
        <begin position="57"/>
        <end position="80"/>
    </location>
</feature>
<dbReference type="InterPro" id="IPR036097">
    <property type="entry name" value="HisK_dim/P_sf"/>
</dbReference>
<keyword evidence="9 19" id="KW-0418">Kinase</keyword>
<dbReference type="CDD" id="cd00130">
    <property type="entry name" value="PAS"/>
    <property type="match status" value="1"/>
</dbReference>
<dbReference type="EC" id="2.7.13.3" evidence="3"/>
<evidence type="ECO:0000313" key="19">
    <source>
        <dbReference type="EMBL" id="MCV2872882.1"/>
    </source>
</evidence>
<evidence type="ECO:0000256" key="8">
    <source>
        <dbReference type="ARBA" id="ARBA00022741"/>
    </source>
</evidence>
<dbReference type="InterPro" id="IPR035965">
    <property type="entry name" value="PAS-like_dom_sf"/>
</dbReference>
<evidence type="ECO:0000313" key="20">
    <source>
        <dbReference type="Proteomes" id="UP001652564"/>
    </source>
</evidence>
<evidence type="ECO:0000256" key="15">
    <source>
        <dbReference type="SAM" id="Phobius"/>
    </source>
</evidence>
<dbReference type="PIRSF" id="PIRSF037532">
    <property type="entry name" value="STHK_NtrY"/>
    <property type="match status" value="1"/>
</dbReference>
<dbReference type="InterPro" id="IPR017232">
    <property type="entry name" value="NtrY"/>
</dbReference>
<evidence type="ECO:0000256" key="3">
    <source>
        <dbReference type="ARBA" id="ARBA00012438"/>
    </source>
</evidence>
<evidence type="ECO:0000256" key="12">
    <source>
        <dbReference type="ARBA" id="ARBA00023012"/>
    </source>
</evidence>
<evidence type="ECO:0000256" key="4">
    <source>
        <dbReference type="ARBA" id="ARBA00022475"/>
    </source>
</evidence>
<evidence type="ECO:0000256" key="9">
    <source>
        <dbReference type="ARBA" id="ARBA00022777"/>
    </source>
</evidence>
<keyword evidence="13 15" id="KW-0472">Membrane</keyword>
<keyword evidence="10" id="KW-0067">ATP-binding</keyword>
<sequence>MQGLARSASWERFTRLRRQRRFQNVMTLGLVVLGPLLAIATFIALGPFGQGAESDSLRLILLADLVYFLALGGMVLARLARMIAARRARSAGSRLHMRLTGIFAGIALVPTILVAIFAGLTVNIGLEGWFSDRVRGVVGTSLTAAEAYQEEHRQDLITDATALADFLNRAKEATFLLPDADLRQLLTQGQTQIQRGLREAYVIDGSGEIRARGERSYLFDFEQPSSEEITRARGGETVLVEDWDNNEFRALIALPAFADRMLYVSRNVDGQILNLLDDTRATVALYQQLEASRGRVLFEFGLVYVGFALLLVLAATWMGLWVAERLSRPVGRLAGAAQRVGAGDLEVQVVEEEGDDEIAMLGRVFNQMTRQLNTQRQALMDSHRATERRRRLFDSVLSSVTSGVIGLDAEGNVDFLNRAATRLLGLDEETDHDRPLAEAVPEFSTLFDRLRDGIGEVAQEEIKVSREGRLESLLVRMAIRRNAEERLEGYVVAFDDVTELVSAQRMAAWGDVARRIAHEIKNPLTPIQLSAERIRRKFTGLVGEQSENLEQMTDVIVRQTGDLRRIVDEFSKFARMPEPDRRDHDLTKLMRDAVTLQDGALHGAKLSADLPNEPVIVELDATMISQAVTNLIKNGGEAIESLLEAGAPEGYAPEVRVSMEATPALVTIRIADNGIGLPEDRARLFEPYVTTREKGTGLGLSIVKKIIEEHGGTLILTDADPFEVGARRGAMAEIRLPRAKTGRGQKDKAVETAGGGR</sequence>
<dbReference type="PROSITE" id="PS50109">
    <property type="entry name" value="HIS_KIN"/>
    <property type="match status" value="1"/>
</dbReference>
<dbReference type="InterPro" id="IPR004358">
    <property type="entry name" value="Sig_transdc_His_kin-like_C"/>
</dbReference>
<dbReference type="SUPFAM" id="SSF55785">
    <property type="entry name" value="PYP-like sensor domain (PAS domain)"/>
    <property type="match status" value="1"/>
</dbReference>
<feature type="domain" description="Histidine kinase" evidence="16">
    <location>
        <begin position="515"/>
        <end position="740"/>
    </location>
</feature>
<dbReference type="SUPFAM" id="SSF55874">
    <property type="entry name" value="ATPase domain of HSP90 chaperone/DNA topoisomerase II/histidine kinase"/>
    <property type="match status" value="1"/>
</dbReference>
<comment type="catalytic activity">
    <reaction evidence="1">
        <text>ATP + protein L-histidine = ADP + protein N-phospho-L-histidine.</text>
        <dbReference type="EC" id="2.7.13.3"/>
    </reaction>
</comment>
<dbReference type="GO" id="GO:0016301">
    <property type="term" value="F:kinase activity"/>
    <property type="evidence" value="ECO:0007669"/>
    <property type="project" value="UniProtKB-KW"/>
</dbReference>
<dbReference type="Gene3D" id="3.30.450.20">
    <property type="entry name" value="PAS domain"/>
    <property type="match status" value="1"/>
</dbReference>
<dbReference type="PRINTS" id="PR00344">
    <property type="entry name" value="BCTRLSENSOR"/>
</dbReference>
<feature type="transmembrane region" description="Helical" evidence="15">
    <location>
        <begin position="101"/>
        <end position="126"/>
    </location>
</feature>
<dbReference type="SMART" id="SM00091">
    <property type="entry name" value="PAS"/>
    <property type="match status" value="1"/>
</dbReference>
<evidence type="ECO:0000256" key="13">
    <source>
        <dbReference type="ARBA" id="ARBA00023136"/>
    </source>
</evidence>
<evidence type="ECO:0000256" key="10">
    <source>
        <dbReference type="ARBA" id="ARBA00022840"/>
    </source>
</evidence>
<dbReference type="Gene3D" id="6.10.340.10">
    <property type="match status" value="1"/>
</dbReference>
<dbReference type="Gene3D" id="3.30.565.10">
    <property type="entry name" value="Histidine kinase-like ATPase, C-terminal domain"/>
    <property type="match status" value="1"/>
</dbReference>
<keyword evidence="8" id="KW-0547">Nucleotide-binding</keyword>
<dbReference type="PANTHER" id="PTHR43065">
    <property type="entry name" value="SENSOR HISTIDINE KINASE"/>
    <property type="match status" value="1"/>
</dbReference>
<reference evidence="19 20" key="1">
    <citation type="submission" date="2022-10" db="EMBL/GenBank/DDBJ databases">
        <title>Defluviimonas sp. nov., isolated from ocean surface sediments.</title>
        <authorList>
            <person name="He W."/>
            <person name="Wang L."/>
            <person name="Zhang D.-F."/>
        </authorList>
    </citation>
    <scope>NUCLEOTIDE SEQUENCE [LARGE SCALE GENOMIC DNA]</scope>
    <source>
        <strain evidence="19 20">WL0050</strain>
    </source>
</reference>
<dbReference type="SUPFAM" id="SSF158472">
    <property type="entry name" value="HAMP domain-like"/>
    <property type="match status" value="1"/>
</dbReference>
<dbReference type="InterPro" id="IPR036890">
    <property type="entry name" value="HATPase_C_sf"/>
</dbReference>
<feature type="region of interest" description="Disordered" evidence="14">
    <location>
        <begin position="738"/>
        <end position="757"/>
    </location>
</feature>
<dbReference type="Pfam" id="PF02518">
    <property type="entry name" value="HATPase_c"/>
    <property type="match status" value="1"/>
</dbReference>
<keyword evidence="7 15" id="KW-0812">Transmembrane</keyword>
<keyword evidence="6" id="KW-0808">Transferase</keyword>
<dbReference type="InterPro" id="IPR003661">
    <property type="entry name" value="HisK_dim/P_dom"/>
</dbReference>
<evidence type="ECO:0000256" key="11">
    <source>
        <dbReference type="ARBA" id="ARBA00022989"/>
    </source>
</evidence>
<dbReference type="PANTHER" id="PTHR43065:SF10">
    <property type="entry name" value="PEROXIDE STRESS-ACTIVATED HISTIDINE KINASE MAK3"/>
    <property type="match status" value="1"/>
</dbReference>
<dbReference type="PROSITE" id="PS50112">
    <property type="entry name" value="PAS"/>
    <property type="match status" value="1"/>
</dbReference>
<feature type="domain" description="HAMP" evidence="18">
    <location>
        <begin position="324"/>
        <end position="377"/>
    </location>
</feature>
<name>A0ABT2ZP23_9RHOB</name>
<organism evidence="19 20">
    <name type="scientific">Albidovulum litorale</name>
    <dbReference type="NCBI Taxonomy" id="2984134"/>
    <lineage>
        <taxon>Bacteria</taxon>
        <taxon>Pseudomonadati</taxon>
        <taxon>Pseudomonadota</taxon>
        <taxon>Alphaproteobacteria</taxon>
        <taxon>Rhodobacterales</taxon>
        <taxon>Paracoccaceae</taxon>
        <taxon>Albidovulum</taxon>
    </lineage>
</organism>
<evidence type="ECO:0000256" key="1">
    <source>
        <dbReference type="ARBA" id="ARBA00000085"/>
    </source>
</evidence>
<dbReference type="CDD" id="cd06225">
    <property type="entry name" value="HAMP"/>
    <property type="match status" value="1"/>
</dbReference>
<dbReference type="InterPro" id="IPR013767">
    <property type="entry name" value="PAS_fold"/>
</dbReference>
<dbReference type="Gene3D" id="1.10.287.130">
    <property type="match status" value="1"/>
</dbReference>
<feature type="domain" description="PAS" evidence="17">
    <location>
        <begin position="389"/>
        <end position="429"/>
    </location>
</feature>
<comment type="subcellular location">
    <subcellularLocation>
        <location evidence="2">Cell membrane</location>
        <topology evidence="2">Multi-pass membrane protein</topology>
    </subcellularLocation>
</comment>
<dbReference type="NCBIfam" id="TIGR00229">
    <property type="entry name" value="sensory_box"/>
    <property type="match status" value="1"/>
</dbReference>
<keyword evidence="4" id="KW-1003">Cell membrane</keyword>
<keyword evidence="5" id="KW-0597">Phosphoprotein</keyword>
<feature type="transmembrane region" description="Helical" evidence="15">
    <location>
        <begin position="25"/>
        <end position="45"/>
    </location>
</feature>
<gene>
    <name evidence="19" type="ORF">OEZ71_11315</name>
</gene>
<dbReference type="Pfam" id="PF00672">
    <property type="entry name" value="HAMP"/>
    <property type="match status" value="1"/>
</dbReference>
<evidence type="ECO:0000259" key="16">
    <source>
        <dbReference type="PROSITE" id="PS50109"/>
    </source>
</evidence>
<keyword evidence="11 15" id="KW-1133">Transmembrane helix</keyword>
<evidence type="ECO:0000259" key="17">
    <source>
        <dbReference type="PROSITE" id="PS50112"/>
    </source>
</evidence>
<dbReference type="SUPFAM" id="SSF47384">
    <property type="entry name" value="Homodimeric domain of signal transducing histidine kinase"/>
    <property type="match status" value="1"/>
</dbReference>
<dbReference type="InterPro" id="IPR000014">
    <property type="entry name" value="PAS"/>
</dbReference>
<dbReference type="InterPro" id="IPR003594">
    <property type="entry name" value="HATPase_dom"/>
</dbReference>
<dbReference type="EMBL" id="JAOWKZ010000003">
    <property type="protein sequence ID" value="MCV2872882.1"/>
    <property type="molecule type" value="Genomic_DNA"/>
</dbReference>
<dbReference type="InterPro" id="IPR045671">
    <property type="entry name" value="NtrY-like_N"/>
</dbReference>
<evidence type="ECO:0000256" key="14">
    <source>
        <dbReference type="SAM" id="MobiDB-lite"/>
    </source>
</evidence>
<evidence type="ECO:0000256" key="7">
    <source>
        <dbReference type="ARBA" id="ARBA00022692"/>
    </source>
</evidence>
<dbReference type="InterPro" id="IPR005467">
    <property type="entry name" value="His_kinase_dom"/>
</dbReference>
<dbReference type="CDD" id="cd00082">
    <property type="entry name" value="HisKA"/>
    <property type="match status" value="1"/>
</dbReference>
<evidence type="ECO:0000256" key="2">
    <source>
        <dbReference type="ARBA" id="ARBA00004651"/>
    </source>
</evidence>
<keyword evidence="12" id="KW-0902">Two-component regulatory system</keyword>
<evidence type="ECO:0000256" key="5">
    <source>
        <dbReference type="ARBA" id="ARBA00022553"/>
    </source>
</evidence>
<dbReference type="Pfam" id="PF19312">
    <property type="entry name" value="NtrY_N"/>
    <property type="match status" value="1"/>
</dbReference>
<feature type="transmembrane region" description="Helical" evidence="15">
    <location>
        <begin position="302"/>
        <end position="323"/>
    </location>
</feature>
<dbReference type="SMART" id="SM00304">
    <property type="entry name" value="HAMP"/>
    <property type="match status" value="1"/>
</dbReference>
<protein>
    <recommendedName>
        <fullName evidence="3">histidine kinase</fullName>
        <ecNumber evidence="3">2.7.13.3</ecNumber>
    </recommendedName>
</protein>
<dbReference type="Proteomes" id="UP001652564">
    <property type="component" value="Unassembled WGS sequence"/>
</dbReference>
<dbReference type="InterPro" id="IPR003660">
    <property type="entry name" value="HAMP_dom"/>
</dbReference>
<comment type="caution">
    <text evidence="19">The sequence shown here is derived from an EMBL/GenBank/DDBJ whole genome shotgun (WGS) entry which is preliminary data.</text>
</comment>
<evidence type="ECO:0000259" key="18">
    <source>
        <dbReference type="PROSITE" id="PS50885"/>
    </source>
</evidence>